<feature type="binding site" evidence="10">
    <location>
        <position position="173"/>
    </location>
    <ligand>
        <name>Zn(2+)</name>
        <dbReference type="ChEBI" id="CHEBI:29105"/>
        <label>2</label>
    </ligand>
</feature>
<dbReference type="UniPathway" id="UPA00070">
    <property type="reaction ID" value="UER00117"/>
</dbReference>
<dbReference type="InterPro" id="IPR002195">
    <property type="entry name" value="Dihydroorotase_CS"/>
</dbReference>
<keyword evidence="14" id="KW-1185">Reference proteome</keyword>
<evidence type="ECO:0000313" key="14">
    <source>
        <dbReference type="Proteomes" id="UP000275281"/>
    </source>
</evidence>
<feature type="binding site" evidence="10">
    <location>
        <position position="262"/>
    </location>
    <ligand>
        <name>substrate</name>
    </ligand>
</feature>
<keyword evidence="5 10" id="KW-0479">Metal-binding</keyword>
<comment type="similarity">
    <text evidence="3 10 11">Belongs to the metallo-dependent hydrolases superfamily. DHOase family. Class II DHOase subfamily.</text>
</comment>
<evidence type="ECO:0000256" key="8">
    <source>
        <dbReference type="ARBA" id="ARBA00022975"/>
    </source>
</evidence>
<evidence type="ECO:0000256" key="10">
    <source>
        <dbReference type="HAMAP-Rule" id="MF_00219"/>
    </source>
</evidence>
<feature type="binding site" evidence="10">
    <location>
        <position position="41"/>
    </location>
    <ligand>
        <name>substrate</name>
    </ligand>
</feature>
<comment type="function">
    <text evidence="1 10">Catalyzes the reversible cyclization of carbamoyl aspartate to dihydroorotate.</text>
</comment>
<evidence type="ECO:0000256" key="2">
    <source>
        <dbReference type="ARBA" id="ARBA00004880"/>
    </source>
</evidence>
<evidence type="ECO:0000256" key="11">
    <source>
        <dbReference type="RuleBase" id="RU003440"/>
    </source>
</evidence>
<dbReference type="PANTHER" id="PTHR43137">
    <property type="entry name" value="DIHYDROOROTASE"/>
    <property type="match status" value="1"/>
</dbReference>
<dbReference type="Gene3D" id="3.20.20.140">
    <property type="entry name" value="Metal-dependent hydrolases"/>
    <property type="match status" value="1"/>
</dbReference>
<keyword evidence="7 10" id="KW-0862">Zinc</keyword>
<dbReference type="GO" id="GO:0004151">
    <property type="term" value="F:dihydroorotase activity"/>
    <property type="evidence" value="ECO:0007669"/>
    <property type="project" value="UniProtKB-UniRule"/>
</dbReference>
<dbReference type="PANTHER" id="PTHR43137:SF1">
    <property type="entry name" value="DIHYDROOROTASE"/>
    <property type="match status" value="1"/>
</dbReference>
<feature type="modified residue" description="N6-carboxylysine" evidence="10">
    <location>
        <position position="98"/>
    </location>
</feature>
<comment type="caution">
    <text evidence="13">The sequence shown here is derived from an EMBL/GenBank/DDBJ whole genome shotgun (WGS) entry which is preliminary data.</text>
</comment>
<dbReference type="InterPro" id="IPR006680">
    <property type="entry name" value="Amidohydro-rel"/>
</dbReference>
<feature type="binding site" evidence="10">
    <location>
        <position position="246"/>
    </location>
    <ligand>
        <name>Zn(2+)</name>
        <dbReference type="ChEBI" id="CHEBI:29105"/>
        <label>1</label>
    </ligand>
</feature>
<feature type="binding site" evidence="10">
    <location>
        <position position="135"/>
    </location>
    <ligand>
        <name>Zn(2+)</name>
        <dbReference type="ChEBI" id="CHEBI:29105"/>
        <label>2</label>
    </ligand>
</feature>
<feature type="binding site" description="via carbamate group" evidence="10">
    <location>
        <position position="98"/>
    </location>
    <ligand>
        <name>Zn(2+)</name>
        <dbReference type="ChEBI" id="CHEBI:29105"/>
        <label>1</label>
    </ligand>
</feature>
<evidence type="ECO:0000259" key="12">
    <source>
        <dbReference type="Pfam" id="PF01979"/>
    </source>
</evidence>
<evidence type="ECO:0000256" key="7">
    <source>
        <dbReference type="ARBA" id="ARBA00022833"/>
    </source>
</evidence>
<dbReference type="InterPro" id="IPR032466">
    <property type="entry name" value="Metal_Hydrolase"/>
</dbReference>
<dbReference type="PROSITE" id="PS00483">
    <property type="entry name" value="DIHYDROOROTASE_2"/>
    <property type="match status" value="1"/>
</dbReference>
<dbReference type="FunFam" id="3.20.20.140:FF:000006">
    <property type="entry name" value="Dihydroorotase"/>
    <property type="match status" value="1"/>
</dbReference>
<dbReference type="Proteomes" id="UP000275281">
    <property type="component" value="Unassembled WGS sequence"/>
</dbReference>
<organism evidence="13 14">
    <name type="scientific">Alteromonas sediminis</name>
    <dbReference type="NCBI Taxonomy" id="2259342"/>
    <lineage>
        <taxon>Bacteria</taxon>
        <taxon>Pseudomonadati</taxon>
        <taxon>Pseudomonadota</taxon>
        <taxon>Gammaproteobacteria</taxon>
        <taxon>Alteromonadales</taxon>
        <taxon>Alteromonadaceae</taxon>
        <taxon>Alteromonas/Salinimonas group</taxon>
        <taxon>Alteromonas</taxon>
    </lineage>
</organism>
<dbReference type="Pfam" id="PF01979">
    <property type="entry name" value="Amidohydro_1"/>
    <property type="match status" value="1"/>
</dbReference>
<dbReference type="GO" id="GO:0008270">
    <property type="term" value="F:zinc ion binding"/>
    <property type="evidence" value="ECO:0007669"/>
    <property type="project" value="UniProtKB-UniRule"/>
</dbReference>
<dbReference type="SUPFAM" id="SSF51556">
    <property type="entry name" value="Metallo-dependent hydrolases"/>
    <property type="match status" value="1"/>
</dbReference>
<accession>A0A3N5Z8C2</accession>
<keyword evidence="8 10" id="KW-0665">Pyrimidine biosynthesis</keyword>
<dbReference type="OrthoDB" id="9808095at2"/>
<dbReference type="EMBL" id="RPOK01000005">
    <property type="protein sequence ID" value="RPJ65228.1"/>
    <property type="molecule type" value="Genomic_DNA"/>
</dbReference>
<feature type="binding site" evidence="10">
    <location>
        <position position="250"/>
    </location>
    <ligand>
        <name>substrate</name>
    </ligand>
</feature>
<feature type="binding site" evidence="10">
    <location>
        <position position="15"/>
    </location>
    <ligand>
        <name>Zn(2+)</name>
        <dbReference type="ChEBI" id="CHEBI:29105"/>
        <label>1</label>
    </ligand>
</feature>
<feature type="active site" evidence="10">
    <location>
        <position position="246"/>
    </location>
</feature>
<dbReference type="CDD" id="cd01294">
    <property type="entry name" value="DHOase"/>
    <property type="match status" value="1"/>
</dbReference>
<feature type="binding site" evidence="10">
    <location>
        <begin position="15"/>
        <end position="17"/>
    </location>
    <ligand>
        <name>substrate</name>
    </ligand>
</feature>
<evidence type="ECO:0000256" key="3">
    <source>
        <dbReference type="ARBA" id="ARBA00005631"/>
    </source>
</evidence>
<comment type="cofactor">
    <cofactor evidence="10 11">
        <name>Zn(2+)</name>
        <dbReference type="ChEBI" id="CHEBI:29105"/>
    </cofactor>
    <text evidence="10 11">Binds 2 Zn(2+) ions per subunit.</text>
</comment>
<feature type="binding site" evidence="10">
    <location>
        <position position="218"/>
    </location>
    <ligand>
        <name>substrate</name>
    </ligand>
</feature>
<evidence type="ECO:0000313" key="13">
    <source>
        <dbReference type="EMBL" id="RPJ65228.1"/>
    </source>
</evidence>
<evidence type="ECO:0000256" key="5">
    <source>
        <dbReference type="ARBA" id="ARBA00022723"/>
    </source>
</evidence>
<dbReference type="EC" id="3.5.2.3" evidence="4 10"/>
<evidence type="ECO:0000256" key="4">
    <source>
        <dbReference type="ARBA" id="ARBA00012860"/>
    </source>
</evidence>
<dbReference type="PIRSF" id="PIRSF001237">
    <property type="entry name" value="DHOdimr"/>
    <property type="match status" value="1"/>
</dbReference>
<dbReference type="RefSeq" id="WP_124028775.1">
    <property type="nucleotide sequence ID" value="NZ_JBHRSN010000014.1"/>
</dbReference>
<reference evidence="13 14" key="1">
    <citation type="submission" date="2018-11" db="EMBL/GenBank/DDBJ databases">
        <authorList>
            <person name="Ye M.-Q."/>
            <person name="Du Z.-J."/>
        </authorList>
    </citation>
    <scope>NUCLEOTIDE SEQUENCE [LARGE SCALE GENOMIC DNA]</scope>
    <source>
        <strain evidence="13 14">U0105</strain>
    </source>
</reference>
<evidence type="ECO:0000256" key="6">
    <source>
        <dbReference type="ARBA" id="ARBA00022801"/>
    </source>
</evidence>
<feature type="binding site" evidence="10">
    <location>
        <position position="135"/>
    </location>
    <ligand>
        <name>substrate</name>
    </ligand>
</feature>
<gene>
    <name evidence="10" type="primary">pyrC</name>
    <name evidence="13" type="ORF">DRW07_15070</name>
</gene>
<protein>
    <recommendedName>
        <fullName evidence="4 10">Dihydroorotase</fullName>
        <shortName evidence="10">DHOase</shortName>
        <ecNumber evidence="4 10">3.5.2.3</ecNumber>
    </recommendedName>
</protein>
<comment type="pathway">
    <text evidence="2 10 11">Pyrimidine metabolism; UMP biosynthesis via de novo pathway; (S)-dihydroorotate from bicarbonate: step 3/3.</text>
</comment>
<comment type="catalytic activity">
    <reaction evidence="9 10 11">
        <text>(S)-dihydroorotate + H2O = N-carbamoyl-L-aspartate + H(+)</text>
        <dbReference type="Rhea" id="RHEA:24296"/>
        <dbReference type="ChEBI" id="CHEBI:15377"/>
        <dbReference type="ChEBI" id="CHEBI:15378"/>
        <dbReference type="ChEBI" id="CHEBI:30864"/>
        <dbReference type="ChEBI" id="CHEBI:32814"/>
        <dbReference type="EC" id="3.5.2.3"/>
    </reaction>
</comment>
<evidence type="ECO:0000256" key="1">
    <source>
        <dbReference type="ARBA" id="ARBA00002368"/>
    </source>
</evidence>
<feature type="binding site" evidence="10">
    <location>
        <position position="13"/>
    </location>
    <ligand>
        <name>Zn(2+)</name>
        <dbReference type="ChEBI" id="CHEBI:29105"/>
        <label>1</label>
    </ligand>
</feature>
<dbReference type="HAMAP" id="MF_00219">
    <property type="entry name" value="PyrC_classII"/>
    <property type="match status" value="1"/>
</dbReference>
<feature type="domain" description="Amidohydrolase-related" evidence="12">
    <location>
        <begin position="11"/>
        <end position="308"/>
    </location>
</feature>
<comment type="subunit">
    <text evidence="10">Homodimer.</text>
</comment>
<name>A0A3N5Z8C2_9ALTE</name>
<feature type="binding site" description="via carbamate group" evidence="10">
    <location>
        <position position="98"/>
    </location>
    <ligand>
        <name>Zn(2+)</name>
        <dbReference type="ChEBI" id="CHEBI:29105"/>
        <label>2</label>
    </ligand>
</feature>
<keyword evidence="6 10" id="KW-0378">Hydrolase</keyword>
<dbReference type="GO" id="GO:0044205">
    <property type="term" value="P:'de novo' UMP biosynthetic process"/>
    <property type="evidence" value="ECO:0007669"/>
    <property type="project" value="UniProtKB-UniRule"/>
</dbReference>
<dbReference type="PROSITE" id="PS00482">
    <property type="entry name" value="DIHYDROOROTASE_1"/>
    <property type="match status" value="1"/>
</dbReference>
<dbReference type="GO" id="GO:0005829">
    <property type="term" value="C:cytosol"/>
    <property type="evidence" value="ECO:0007669"/>
    <property type="project" value="TreeGrafter"/>
</dbReference>
<proteinExistence type="inferred from homology"/>
<sequence length="343" mass="37969">MQSITLIRPDDWHLHFRDGEMLKETVPATARCFNRAIAMPNLVPPVTNADMAMAYKQRILDAVPEGQTLEPLVTLYLTNTTTAEDIREARQKGIVASKLYPAGATTNSDAAVEGIKSLYPVFETMAEVGMLLLIHGEVTESHVDIFDREKEFIDQYLVDITATFPDLKVVFEHITTKDAAQFVLSSSDKVAATITPQHLLLNRNDLLVGGIKPHNYCLPVLKRNIHQQALRDVVASGANKFFLGTDSAPHEKHKKENACGCAGCYSAWSAIELYAEVFEQLNALDKLEGFASLYGPDFYGLPRNTDTITLVKNDWTVPDSIALPTGDDIVPFYAGQTLTWKLA</sequence>
<evidence type="ECO:0000256" key="9">
    <source>
        <dbReference type="ARBA" id="ARBA00048492"/>
    </source>
</evidence>
<dbReference type="AlphaFoldDB" id="A0A3N5Z8C2"/>
<dbReference type="InterPro" id="IPR004721">
    <property type="entry name" value="DHOdimr"/>
</dbReference>
<dbReference type="GO" id="GO:0006207">
    <property type="term" value="P:'de novo' pyrimidine nucleobase biosynthetic process"/>
    <property type="evidence" value="ECO:0007669"/>
    <property type="project" value="TreeGrafter"/>
</dbReference>
<dbReference type="NCBIfam" id="TIGR00856">
    <property type="entry name" value="pyrC_dimer"/>
    <property type="match status" value="1"/>
</dbReference>